<keyword evidence="2" id="KW-0677">Repeat</keyword>
<evidence type="ECO:0000259" key="9">
    <source>
        <dbReference type="PROSITE" id="PS50103"/>
    </source>
</evidence>
<evidence type="ECO:0000256" key="8">
    <source>
        <dbReference type="SAM" id="MobiDB-lite"/>
    </source>
</evidence>
<evidence type="ECO:0000256" key="5">
    <source>
        <dbReference type="ARBA" id="ARBA00038226"/>
    </source>
</evidence>
<dbReference type="KEGG" id="osn:115228213"/>
<evidence type="ECO:0000256" key="2">
    <source>
        <dbReference type="ARBA" id="ARBA00022737"/>
    </source>
</evidence>
<evidence type="ECO:0000256" key="4">
    <source>
        <dbReference type="ARBA" id="ARBA00022833"/>
    </source>
</evidence>
<dbReference type="PROSITE" id="PS50103">
    <property type="entry name" value="ZF_C3H1"/>
    <property type="match status" value="2"/>
</dbReference>
<evidence type="ECO:0000256" key="7">
    <source>
        <dbReference type="SAM" id="Coils"/>
    </source>
</evidence>
<evidence type="ECO:0000256" key="3">
    <source>
        <dbReference type="ARBA" id="ARBA00022771"/>
    </source>
</evidence>
<keyword evidence="10" id="KW-1185">Reference proteome</keyword>
<dbReference type="SMART" id="SM00356">
    <property type="entry name" value="ZnF_C3H1"/>
    <property type="match status" value="2"/>
</dbReference>
<reference evidence="11" key="1">
    <citation type="submission" date="2025-08" db="UniProtKB">
        <authorList>
            <consortium name="RefSeq"/>
        </authorList>
    </citation>
    <scope>IDENTIFICATION</scope>
</reference>
<evidence type="ECO:0000313" key="11">
    <source>
        <dbReference type="RefSeq" id="XP_029654711.1"/>
    </source>
</evidence>
<feature type="zinc finger region" description="C3H1-type" evidence="6">
    <location>
        <begin position="78"/>
        <end position="105"/>
    </location>
</feature>
<dbReference type="PANTHER" id="PTHR12675">
    <property type="entry name" value="MUSCLEBLIND-LIKE PROTEIN"/>
    <property type="match status" value="1"/>
</dbReference>
<dbReference type="GO" id="GO:0003723">
    <property type="term" value="F:RNA binding"/>
    <property type="evidence" value="ECO:0007669"/>
    <property type="project" value="TreeGrafter"/>
</dbReference>
<dbReference type="Proteomes" id="UP000515154">
    <property type="component" value="Unplaced"/>
</dbReference>
<evidence type="ECO:0000256" key="1">
    <source>
        <dbReference type="ARBA" id="ARBA00022723"/>
    </source>
</evidence>
<keyword evidence="1 6" id="KW-0479">Metal-binding</keyword>
<dbReference type="Gene3D" id="4.10.1000.10">
    <property type="entry name" value="Zinc finger, CCCH-type"/>
    <property type="match status" value="1"/>
</dbReference>
<dbReference type="PANTHER" id="PTHR12675:SF6">
    <property type="entry name" value="ZINC FINGER CCCH DOMAIN-CONTAINING PROTEIN 10"/>
    <property type="match status" value="1"/>
</dbReference>
<dbReference type="RefSeq" id="XP_029654711.1">
    <property type="nucleotide sequence ID" value="XM_029798851.1"/>
</dbReference>
<dbReference type="GO" id="GO:0008270">
    <property type="term" value="F:zinc ion binding"/>
    <property type="evidence" value="ECO:0007669"/>
    <property type="project" value="UniProtKB-KW"/>
</dbReference>
<dbReference type="GO" id="GO:0043484">
    <property type="term" value="P:regulation of RNA splicing"/>
    <property type="evidence" value="ECO:0007669"/>
    <property type="project" value="TreeGrafter"/>
</dbReference>
<protein>
    <submittedName>
        <fullName evidence="11">Uncharacterized protein LOC115228213</fullName>
    </submittedName>
</protein>
<feature type="coiled-coil region" evidence="7">
    <location>
        <begin position="167"/>
        <end position="194"/>
    </location>
</feature>
<dbReference type="Pfam" id="PF22628">
    <property type="entry name" value="zf-CCCH_10"/>
    <property type="match status" value="1"/>
</dbReference>
<keyword evidence="4 6" id="KW-0862">Zinc</keyword>
<organism evidence="10 11">
    <name type="scientific">Octopus sinensis</name>
    <name type="common">East Asian common octopus</name>
    <dbReference type="NCBI Taxonomy" id="2607531"/>
    <lineage>
        <taxon>Eukaryota</taxon>
        <taxon>Metazoa</taxon>
        <taxon>Spiralia</taxon>
        <taxon>Lophotrochozoa</taxon>
        <taxon>Mollusca</taxon>
        <taxon>Cephalopoda</taxon>
        <taxon>Coleoidea</taxon>
        <taxon>Octopodiformes</taxon>
        <taxon>Octopoda</taxon>
        <taxon>Incirrata</taxon>
        <taxon>Octopodidae</taxon>
        <taxon>Octopus</taxon>
    </lineage>
</organism>
<keyword evidence="7" id="KW-0175">Coiled coil</keyword>
<comment type="similarity">
    <text evidence="5">Belongs to the muscleblind family.</text>
</comment>
<feature type="domain" description="C3H1-type" evidence="9">
    <location>
        <begin position="30"/>
        <end position="55"/>
    </location>
</feature>
<evidence type="ECO:0000256" key="6">
    <source>
        <dbReference type="PROSITE-ProRule" id="PRU00723"/>
    </source>
</evidence>
<dbReference type="InterPro" id="IPR054429">
    <property type="entry name" value="Znf-CCCH_Muscleblind-like"/>
</dbReference>
<gene>
    <name evidence="11" type="primary">LOC115228213</name>
</gene>
<feature type="domain" description="C3H1-type" evidence="9">
    <location>
        <begin position="78"/>
        <end position="105"/>
    </location>
</feature>
<keyword evidence="3 6" id="KW-0863">Zinc-finger</keyword>
<feature type="region of interest" description="Disordered" evidence="8">
    <location>
        <begin position="245"/>
        <end position="266"/>
    </location>
</feature>
<dbReference type="Gene3D" id="3.30.1370.210">
    <property type="match status" value="1"/>
</dbReference>
<feature type="zinc finger region" description="C3H1-type" evidence="6">
    <location>
        <begin position="30"/>
        <end position="55"/>
    </location>
</feature>
<sequence length="266" mass="30330">MEQNHNYYSANDYTENQTPNEYCYPPEAHEMTPICHDFQNGRCTRLSCKYLHVPRGALLPAAYGSYNPYYRQQHMQPPYYVPPCKDYLNGQCRRDGKCRYRHISKSEYMMELHSPVSTESEFGAAKRHQYERTVDTLLYEKSQRLGWCFEIFRVSLLEENIHLRARVTQIEQQISDLRATNNLLVEQLAEYRNQTIGIPLATTLAGGKVIPTSLFFVPGQTAPILPSSTALSPVVSAPLLHTPCPPPPLINTADADTTETEQPQST</sequence>
<dbReference type="InterPro" id="IPR000571">
    <property type="entry name" value="Znf_CCCH"/>
</dbReference>
<proteinExistence type="inferred from homology"/>
<evidence type="ECO:0000313" key="10">
    <source>
        <dbReference type="Proteomes" id="UP000515154"/>
    </source>
</evidence>
<accession>A0A6P7U153</accession>
<dbReference type="AlphaFoldDB" id="A0A6P7U153"/>
<name>A0A6P7U153_9MOLL</name>